<keyword evidence="2" id="KW-1185">Reference proteome</keyword>
<dbReference type="VEuPathDB" id="FungiDB:ACJ73_05704"/>
<dbReference type="EMBL" id="LGTZ01000916">
    <property type="protein sequence ID" value="OJD22945.1"/>
    <property type="molecule type" value="Genomic_DNA"/>
</dbReference>
<accession>A0A1J9Q325</accession>
<organism evidence="1 2">
    <name type="scientific">Blastomyces percursus</name>
    <dbReference type="NCBI Taxonomy" id="1658174"/>
    <lineage>
        <taxon>Eukaryota</taxon>
        <taxon>Fungi</taxon>
        <taxon>Dikarya</taxon>
        <taxon>Ascomycota</taxon>
        <taxon>Pezizomycotina</taxon>
        <taxon>Eurotiomycetes</taxon>
        <taxon>Eurotiomycetidae</taxon>
        <taxon>Onygenales</taxon>
        <taxon>Ajellomycetaceae</taxon>
        <taxon>Blastomyces</taxon>
    </lineage>
</organism>
<sequence length="153" mass="17999">MPPSPWNMTSRELLHRERMLQQHINGLYYQVNQCVNDLQHKCHVLETALERSKKEACDNLKAEKQNVGIAERRCISLHAENNTLWKFIEEIEIVSSNPDKTSPTFRDLYRINMELCKQVSDTQRSADDCTMFYDTENNKDGIEIMEAENQFIF</sequence>
<reference evidence="1 2" key="1">
    <citation type="submission" date="2015-08" db="EMBL/GenBank/DDBJ databases">
        <title>Emmonsia species relationships and genome sequence.</title>
        <authorList>
            <person name="Cuomo C.A."/>
            <person name="Schwartz I.S."/>
            <person name="Kenyon C."/>
            <person name="De Hoog G.S."/>
            <person name="Govender N.P."/>
            <person name="Botha A."/>
            <person name="Moreno L."/>
            <person name="De Vries M."/>
            <person name="Munoz J.F."/>
            <person name="Stielow J.B."/>
        </authorList>
    </citation>
    <scope>NUCLEOTIDE SEQUENCE [LARGE SCALE GENOMIC DNA]</scope>
    <source>
        <strain evidence="1 2">EI222</strain>
    </source>
</reference>
<comment type="caution">
    <text evidence="1">The sequence shown here is derived from an EMBL/GenBank/DDBJ whole genome shotgun (WGS) entry which is preliminary data.</text>
</comment>
<dbReference type="AlphaFoldDB" id="A0A1J9Q325"/>
<evidence type="ECO:0000313" key="1">
    <source>
        <dbReference type="EMBL" id="OJD22945.1"/>
    </source>
</evidence>
<evidence type="ECO:0000313" key="2">
    <source>
        <dbReference type="Proteomes" id="UP000242791"/>
    </source>
</evidence>
<dbReference type="Proteomes" id="UP000242791">
    <property type="component" value="Unassembled WGS sequence"/>
</dbReference>
<protein>
    <submittedName>
        <fullName evidence="1">Uncharacterized protein</fullName>
    </submittedName>
</protein>
<proteinExistence type="predicted"/>
<name>A0A1J9Q325_9EURO</name>
<gene>
    <name evidence="1" type="ORF">ACJ73_05704</name>
</gene>
<dbReference type="OrthoDB" id="4189610at2759"/>